<dbReference type="STRING" id="768706.Desor_0482"/>
<dbReference type="EMBL" id="CP003108">
    <property type="protein sequence ID" value="AET66184.1"/>
    <property type="molecule type" value="Genomic_DNA"/>
</dbReference>
<dbReference type="HOGENOM" id="CLU_037990_4_0_9"/>
<dbReference type="PATRIC" id="fig|768706.3.peg.448"/>
<reference evidence="4" key="1">
    <citation type="submission" date="2011-11" db="EMBL/GenBank/DDBJ databases">
        <title>Complete sequence of Desulfosporosinus orientis DSM 765.</title>
        <authorList>
            <person name="Lucas S."/>
            <person name="Han J."/>
            <person name="Lapidus A."/>
            <person name="Cheng J.-F."/>
            <person name="Goodwin L."/>
            <person name="Pitluck S."/>
            <person name="Peters L."/>
            <person name="Ovchinnikova G."/>
            <person name="Teshima H."/>
            <person name="Detter J.C."/>
            <person name="Han C."/>
            <person name="Tapia R."/>
            <person name="Land M."/>
            <person name="Hauser L."/>
            <person name="Kyrpides N."/>
            <person name="Ivanova N."/>
            <person name="Pagani I."/>
            <person name="Pester M."/>
            <person name="Spring S."/>
            <person name="Ollivier B."/>
            <person name="Rattei T."/>
            <person name="Klenk H.-P."/>
            <person name="Wagner M."/>
            <person name="Loy A."/>
            <person name="Woyke T."/>
        </authorList>
    </citation>
    <scope>NUCLEOTIDE SEQUENCE [LARGE SCALE GENOMIC DNA]</scope>
    <source>
        <strain evidence="4">ATCC 19365 / DSM 765 / NCIMB 8382 / VKM B-1628</strain>
    </source>
</reference>
<dbReference type="AlphaFoldDB" id="G7WA46"/>
<keyword evidence="1" id="KW-0808">Transferase</keyword>
<dbReference type="GO" id="GO:0032259">
    <property type="term" value="P:methylation"/>
    <property type="evidence" value="ECO:0007669"/>
    <property type="project" value="UniProtKB-KW"/>
</dbReference>
<accession>G7WA46</accession>
<keyword evidence="4" id="KW-1185">Reference proteome</keyword>
<dbReference type="InterPro" id="IPR013216">
    <property type="entry name" value="Methyltransf_11"/>
</dbReference>
<keyword evidence="3" id="KW-0830">Ubiquinone</keyword>
<dbReference type="KEGG" id="dor:Desor_0482"/>
<dbReference type="CDD" id="cd02440">
    <property type="entry name" value="AdoMet_MTases"/>
    <property type="match status" value="1"/>
</dbReference>
<dbReference type="InterPro" id="IPR029063">
    <property type="entry name" value="SAM-dependent_MTases_sf"/>
</dbReference>
<evidence type="ECO:0000313" key="3">
    <source>
        <dbReference type="EMBL" id="AET66184.1"/>
    </source>
</evidence>
<dbReference type="PANTHER" id="PTHR44068:SF11">
    <property type="entry name" value="GERANYL DIPHOSPHATE 2-C-METHYLTRANSFERASE"/>
    <property type="match status" value="1"/>
</dbReference>
<dbReference type="InterPro" id="IPR050447">
    <property type="entry name" value="Erg6_SMT_methyltransf"/>
</dbReference>
<dbReference type="Gene3D" id="3.40.50.150">
    <property type="entry name" value="Vaccinia Virus protein VP39"/>
    <property type="match status" value="1"/>
</dbReference>
<evidence type="ECO:0000256" key="1">
    <source>
        <dbReference type="ARBA" id="ARBA00022679"/>
    </source>
</evidence>
<organism evidence="3 4">
    <name type="scientific">Desulfosporosinus orientis (strain ATCC 19365 / DSM 765 / NCIMB 8382 / VKM B-1628 / Singapore I)</name>
    <name type="common">Desulfotomaculum orientis</name>
    <dbReference type="NCBI Taxonomy" id="768706"/>
    <lineage>
        <taxon>Bacteria</taxon>
        <taxon>Bacillati</taxon>
        <taxon>Bacillota</taxon>
        <taxon>Clostridia</taxon>
        <taxon>Eubacteriales</taxon>
        <taxon>Desulfitobacteriaceae</taxon>
        <taxon>Desulfosporosinus</taxon>
    </lineage>
</organism>
<dbReference type="GO" id="GO:0008757">
    <property type="term" value="F:S-adenosylmethionine-dependent methyltransferase activity"/>
    <property type="evidence" value="ECO:0007669"/>
    <property type="project" value="InterPro"/>
</dbReference>
<dbReference type="eggNOG" id="COG2226">
    <property type="taxonomic scope" value="Bacteria"/>
</dbReference>
<gene>
    <name evidence="3" type="ordered locus">Desor_0482</name>
</gene>
<dbReference type="Pfam" id="PF08241">
    <property type="entry name" value="Methyltransf_11"/>
    <property type="match status" value="1"/>
</dbReference>
<sequence>MLESSNENLWSTQDEGYQDTKQKEMTLPYTRKGAWESLLTKYVGCGENLQILDVESDEALLAIILAGLNHSVTAVNRSQAMLDQTRLKIQAAGKSIDYLKAEAHALALPDESVDVIVSKNAVGLFPNPTEVYKEWFRVLKPSGKALVFDANWYLRFNNPKFQLQCDKYRLLAVKKGYQDTLMSVEQVNDPVAATIPLSFKRRPLWDHRAFRHCGFQQIEVEENIYKLVLDDPEQTLYYSTPMFAICATK</sequence>
<evidence type="ECO:0000313" key="4">
    <source>
        <dbReference type="Proteomes" id="UP000006346"/>
    </source>
</evidence>
<protein>
    <submittedName>
        <fullName evidence="3">Methylase involved in ubiquinone/menaquinone biosynthesis</fullName>
    </submittedName>
</protein>
<evidence type="ECO:0000259" key="2">
    <source>
        <dbReference type="Pfam" id="PF08241"/>
    </source>
</evidence>
<feature type="domain" description="Methyltransferase type 11" evidence="2">
    <location>
        <begin position="61"/>
        <end position="146"/>
    </location>
</feature>
<dbReference type="Proteomes" id="UP000006346">
    <property type="component" value="Chromosome"/>
</dbReference>
<keyword evidence="3" id="KW-0489">Methyltransferase</keyword>
<dbReference type="SUPFAM" id="SSF53335">
    <property type="entry name" value="S-adenosyl-L-methionine-dependent methyltransferases"/>
    <property type="match status" value="1"/>
</dbReference>
<dbReference type="PANTHER" id="PTHR44068">
    <property type="entry name" value="ZGC:194242"/>
    <property type="match status" value="1"/>
</dbReference>
<reference evidence="3 4" key="2">
    <citation type="journal article" date="2012" name="J. Bacteriol.">
        <title>Complete genome sequences of Desulfosporosinus orientis DSM765T, Desulfosporosinus youngiae DSM17734T, Desulfosporosinus meridiei DSM13257T, and Desulfosporosinus acidiphilus DSM22704T.</title>
        <authorList>
            <person name="Pester M."/>
            <person name="Brambilla E."/>
            <person name="Alazard D."/>
            <person name="Rattei T."/>
            <person name="Weinmaier T."/>
            <person name="Han J."/>
            <person name="Lucas S."/>
            <person name="Lapidus A."/>
            <person name="Cheng J.F."/>
            <person name="Goodwin L."/>
            <person name="Pitluck S."/>
            <person name="Peters L."/>
            <person name="Ovchinnikova G."/>
            <person name="Teshima H."/>
            <person name="Detter J.C."/>
            <person name="Han C.S."/>
            <person name="Tapia R."/>
            <person name="Land M.L."/>
            <person name="Hauser L."/>
            <person name="Kyrpides N.C."/>
            <person name="Ivanova N.N."/>
            <person name="Pagani I."/>
            <person name="Huntmann M."/>
            <person name="Wei C.L."/>
            <person name="Davenport K.W."/>
            <person name="Daligault H."/>
            <person name="Chain P.S."/>
            <person name="Chen A."/>
            <person name="Mavromatis K."/>
            <person name="Markowitz V."/>
            <person name="Szeto E."/>
            <person name="Mikhailova N."/>
            <person name="Pati A."/>
            <person name="Wagner M."/>
            <person name="Woyke T."/>
            <person name="Ollivier B."/>
            <person name="Klenk H.P."/>
            <person name="Spring S."/>
            <person name="Loy A."/>
        </authorList>
    </citation>
    <scope>NUCLEOTIDE SEQUENCE [LARGE SCALE GENOMIC DNA]</scope>
    <source>
        <strain evidence="4">ATCC 19365 / DSM 765 / NCIMB 8382 / VKM B-1628</strain>
    </source>
</reference>
<dbReference type="RefSeq" id="WP_014183010.1">
    <property type="nucleotide sequence ID" value="NC_016584.1"/>
</dbReference>
<name>G7WA46_DESOD</name>
<proteinExistence type="predicted"/>